<comment type="subcellular location">
    <subcellularLocation>
        <location evidence="1">Cell envelope</location>
    </subcellularLocation>
</comment>
<dbReference type="GO" id="GO:0016491">
    <property type="term" value="F:oxidoreductase activity"/>
    <property type="evidence" value="ECO:0007669"/>
    <property type="project" value="InterPro"/>
</dbReference>
<dbReference type="Proteomes" id="UP000270185">
    <property type="component" value="Chromosome"/>
</dbReference>
<keyword evidence="8" id="KW-1185">Reference proteome</keyword>
<dbReference type="PROSITE" id="PS00194">
    <property type="entry name" value="THIOREDOXIN_1"/>
    <property type="match status" value="1"/>
</dbReference>
<dbReference type="PROSITE" id="PS51352">
    <property type="entry name" value="THIOREDOXIN_2"/>
    <property type="match status" value="1"/>
</dbReference>
<dbReference type="InterPro" id="IPR017937">
    <property type="entry name" value="Thioredoxin_CS"/>
</dbReference>
<dbReference type="Pfam" id="PF12730">
    <property type="entry name" value="ABC2_membrane_4"/>
    <property type="match status" value="1"/>
</dbReference>
<evidence type="ECO:0000313" key="7">
    <source>
        <dbReference type="EMBL" id="AZI34272.1"/>
    </source>
</evidence>
<keyword evidence="2" id="KW-0201">Cytochrome c-type biogenesis</keyword>
<evidence type="ECO:0000256" key="2">
    <source>
        <dbReference type="ARBA" id="ARBA00022748"/>
    </source>
</evidence>
<dbReference type="Pfam" id="PF08534">
    <property type="entry name" value="Redoxin"/>
    <property type="match status" value="1"/>
</dbReference>
<dbReference type="InterPro" id="IPR013740">
    <property type="entry name" value="Redoxin"/>
</dbReference>
<dbReference type="SUPFAM" id="SSF52833">
    <property type="entry name" value="Thioredoxin-like"/>
    <property type="match status" value="1"/>
</dbReference>
<dbReference type="Gene3D" id="3.40.30.10">
    <property type="entry name" value="Glutaredoxin"/>
    <property type="match status" value="1"/>
</dbReference>
<dbReference type="KEGG" id="ccas:EIB73_14280"/>
<evidence type="ECO:0000256" key="3">
    <source>
        <dbReference type="ARBA" id="ARBA00023157"/>
    </source>
</evidence>
<dbReference type="OrthoDB" id="743079at2"/>
<gene>
    <name evidence="7" type="ORF">EIB73_14280</name>
</gene>
<dbReference type="EMBL" id="CP034159">
    <property type="protein sequence ID" value="AZI34272.1"/>
    <property type="molecule type" value="Genomic_DNA"/>
</dbReference>
<dbReference type="PANTHER" id="PTHR42852">
    <property type="entry name" value="THIOL:DISULFIDE INTERCHANGE PROTEIN DSBE"/>
    <property type="match status" value="1"/>
</dbReference>
<protein>
    <recommendedName>
        <fullName evidence="6">Thioredoxin domain-containing protein</fullName>
    </recommendedName>
</protein>
<evidence type="ECO:0000256" key="1">
    <source>
        <dbReference type="ARBA" id="ARBA00004196"/>
    </source>
</evidence>
<sequence length="754" mass="87404">MVYGNFKTKLRKMKNRSTLAMAFKAEWLKIKGLGLISLAVIFALLIPLLFFTIGIFSENARVYDGLLTNVATKDIKESIGQLGGFFMLLLIIIAATRITQIDHKNNGWTFLETQPVSKLNIYSAKFLVLTLLTLIMFAVYFLATTLFSNLMILIFPQDGLQLGIDFYFQFQSFVRLFVLSLCIISFQLMLSTIIPGFVWPFAIGFVGFVINIVAAVRQETYDFIPYNNVQTGLKFKDSFALNHFFNYTEYLSLFWTVLFFIIGYFWYSRRGFKSAFLNNTRSKVFTTIGIMVFAGIYFFLTKPVHPQKFPDHSVISGTIEAPKSVKNVTIISQEFGEKIIDIPVVDGSFIWDSKEDLPFANYTINYEGKSYPFLISKGDQVHFDIKMDAKQSAVVVKGTRKAEDLFRKMDRDDSSFYNYIVPEKLYSDKPDVFYKEAQKEWKDEMKNLDDFRTAENIYLADDFKQFQMQKKATRMLSTLYDYQKMTSFTDRKFAPDSSFVTELENLIQKPSPLLYSDDLYKSWKLKELLPKEGNKNSDSIVFVKLWKMPSGVAKDQLLATQMLKMMNLENDESKRNLIFEENINGIQNLKFKNFVTKSLEVINNQQKGKAFPEISFENTDGKKVSISQFKGKYVVIDFWATWCGPCKETSPVFEYQAKKWRNNDQIVFLSASIDEDKTKWKLDLKNTQSNVKQWWVADSKMLKELGVNNIPRFMMLDPDGKIFNSNMPRPNETNFVDILDKVSDKSYNYRAEVY</sequence>
<feature type="transmembrane region" description="Helical" evidence="5">
    <location>
        <begin position="280"/>
        <end position="300"/>
    </location>
</feature>
<proteinExistence type="predicted"/>
<evidence type="ECO:0000256" key="5">
    <source>
        <dbReference type="SAM" id="Phobius"/>
    </source>
</evidence>
<name>A0A3G8XM38_9FLAO</name>
<dbReference type="GO" id="GO:0017004">
    <property type="term" value="P:cytochrome complex assembly"/>
    <property type="evidence" value="ECO:0007669"/>
    <property type="project" value="UniProtKB-KW"/>
</dbReference>
<dbReference type="CDD" id="cd02966">
    <property type="entry name" value="TlpA_like_family"/>
    <property type="match status" value="1"/>
</dbReference>
<keyword evidence="4" id="KW-0676">Redox-active center</keyword>
<dbReference type="AlphaFoldDB" id="A0A3G8XM38"/>
<keyword evidence="5" id="KW-0472">Membrane</keyword>
<feature type="transmembrane region" description="Helical" evidence="5">
    <location>
        <begin position="250"/>
        <end position="268"/>
    </location>
</feature>
<keyword evidence="3" id="KW-1015">Disulfide bond</keyword>
<feature type="transmembrane region" description="Helical" evidence="5">
    <location>
        <begin position="166"/>
        <end position="190"/>
    </location>
</feature>
<keyword evidence="5" id="KW-1133">Transmembrane helix</keyword>
<feature type="domain" description="Thioredoxin" evidence="6">
    <location>
        <begin position="605"/>
        <end position="744"/>
    </location>
</feature>
<dbReference type="InterPro" id="IPR013766">
    <property type="entry name" value="Thioredoxin_domain"/>
</dbReference>
<feature type="transmembrane region" description="Helical" evidence="5">
    <location>
        <begin position="33"/>
        <end position="56"/>
    </location>
</feature>
<evidence type="ECO:0000259" key="6">
    <source>
        <dbReference type="PROSITE" id="PS51352"/>
    </source>
</evidence>
<dbReference type="GO" id="GO:0030313">
    <property type="term" value="C:cell envelope"/>
    <property type="evidence" value="ECO:0007669"/>
    <property type="project" value="UniProtKB-SubCell"/>
</dbReference>
<feature type="transmembrane region" description="Helical" evidence="5">
    <location>
        <begin position="197"/>
        <end position="216"/>
    </location>
</feature>
<organism evidence="7 8">
    <name type="scientific">Kaistella carnis</name>
    <dbReference type="NCBI Taxonomy" id="1241979"/>
    <lineage>
        <taxon>Bacteria</taxon>
        <taxon>Pseudomonadati</taxon>
        <taxon>Bacteroidota</taxon>
        <taxon>Flavobacteriia</taxon>
        <taxon>Flavobacteriales</taxon>
        <taxon>Weeksellaceae</taxon>
        <taxon>Chryseobacterium group</taxon>
        <taxon>Kaistella</taxon>
    </lineage>
</organism>
<dbReference type="CDD" id="cd21809">
    <property type="entry name" value="ABC-2_lan_permease-like"/>
    <property type="match status" value="1"/>
</dbReference>
<accession>A0A3G8XM38</accession>
<dbReference type="InterPro" id="IPR036249">
    <property type="entry name" value="Thioredoxin-like_sf"/>
</dbReference>
<dbReference type="InterPro" id="IPR050553">
    <property type="entry name" value="Thioredoxin_ResA/DsbE_sf"/>
</dbReference>
<keyword evidence="5" id="KW-0812">Transmembrane</keyword>
<evidence type="ECO:0000256" key="4">
    <source>
        <dbReference type="ARBA" id="ARBA00023284"/>
    </source>
</evidence>
<feature type="transmembrane region" description="Helical" evidence="5">
    <location>
        <begin position="126"/>
        <end position="154"/>
    </location>
</feature>
<reference evidence="8" key="1">
    <citation type="submission" date="2018-11" db="EMBL/GenBank/DDBJ databases">
        <title>Proposal to divide the Flavobacteriaceae and reorganize its genera based on Amino Acid Identity values calculated from whole genome sequences.</title>
        <authorList>
            <person name="Nicholson A.C."/>
            <person name="Gulvik C.A."/>
            <person name="Whitney A.M."/>
            <person name="Humrighouse B.W."/>
            <person name="Bell M."/>
            <person name="Holmes B."/>
            <person name="Steigerwalt A.G."/>
            <person name="Villarma A."/>
            <person name="Sheth M."/>
            <person name="Batra D."/>
            <person name="Pryor J."/>
            <person name="Bernardet J.-F."/>
            <person name="Hugo C."/>
            <person name="Kampfer P."/>
            <person name="Newman J.D."/>
            <person name="McQuiston J.R."/>
        </authorList>
    </citation>
    <scope>NUCLEOTIDE SEQUENCE [LARGE SCALE GENOMIC DNA]</scope>
    <source>
        <strain evidence="8">G0081</strain>
    </source>
</reference>
<evidence type="ECO:0000313" key="8">
    <source>
        <dbReference type="Proteomes" id="UP000270185"/>
    </source>
</evidence>
<feature type="transmembrane region" description="Helical" evidence="5">
    <location>
        <begin position="79"/>
        <end position="98"/>
    </location>
</feature>
<dbReference type="PANTHER" id="PTHR42852:SF6">
    <property type="entry name" value="THIOL:DISULFIDE INTERCHANGE PROTEIN DSBE"/>
    <property type="match status" value="1"/>
</dbReference>